<dbReference type="AlphaFoldDB" id="A0A0B5QKG3"/>
<accession>A0A0B5QKG3</accession>
<dbReference type="Proteomes" id="UP000031866">
    <property type="component" value="Chromosome"/>
</dbReference>
<dbReference type="EMBL" id="CP010086">
    <property type="protein sequence ID" value="AJH01421.1"/>
    <property type="molecule type" value="Genomic_DNA"/>
</dbReference>
<evidence type="ECO:0000313" key="2">
    <source>
        <dbReference type="Proteomes" id="UP000031866"/>
    </source>
</evidence>
<evidence type="ECO:0000313" key="1">
    <source>
        <dbReference type="EMBL" id="AJH01421.1"/>
    </source>
</evidence>
<dbReference type="OrthoDB" id="3035881at2"/>
<proteinExistence type="predicted"/>
<dbReference type="RefSeq" id="WP_041899848.1">
    <property type="nucleotide sequence ID" value="NZ_CP010086.2"/>
</dbReference>
<sequence>MEEKNFFIMKAVYTSFAHAVELGGKKEINECPKCGAIETIRLEPIKVYFKGKKQGDYYDVPGGSILGKKMQELLISERITGFKLESINVEGWYDSNGKVLPIEYEDLKELKVVGRCGYLRHKSGDILEKCDECGYFNYDRAEDEVDGLRVDLDEWDESDMFQFKNWPGVIIVTERVKEMIEKNKLKNIKFTNVSEFRFD</sequence>
<gene>
    <name evidence="1" type="ORF">LF65_04892</name>
</gene>
<protein>
    <submittedName>
        <fullName evidence="1">Uncharacterized protein</fullName>
    </submittedName>
</protein>
<name>A0A0B5QKG3_CLOBE</name>
<organism evidence="1 2">
    <name type="scientific">Clostridium beijerinckii</name>
    <name type="common">Clostridium MP</name>
    <dbReference type="NCBI Taxonomy" id="1520"/>
    <lineage>
        <taxon>Bacteria</taxon>
        <taxon>Bacillati</taxon>
        <taxon>Bacillota</taxon>
        <taxon>Clostridia</taxon>
        <taxon>Eubacteriales</taxon>
        <taxon>Clostridiaceae</taxon>
        <taxon>Clostridium</taxon>
    </lineage>
</organism>
<reference evidence="2" key="1">
    <citation type="submission" date="2014-12" db="EMBL/GenBank/DDBJ databases">
        <title>Genome sequence of Clostridium beijerinckii strain 59B.</title>
        <authorList>
            <person name="Little G.T."/>
            <person name="Minton N.P."/>
        </authorList>
    </citation>
    <scope>NUCLEOTIDE SEQUENCE [LARGE SCALE GENOMIC DNA]</scope>
    <source>
        <strain evidence="2">59B</strain>
    </source>
</reference>
<dbReference type="KEGG" id="cbei:LF65_04892"/>